<gene>
    <name evidence="1" type="ORF">COW72_00200</name>
</gene>
<evidence type="ECO:0000313" key="1">
    <source>
        <dbReference type="EMBL" id="PIQ07455.1"/>
    </source>
</evidence>
<dbReference type="EMBL" id="PCUC01000011">
    <property type="protein sequence ID" value="PIQ07455.1"/>
    <property type="molecule type" value="Genomic_DNA"/>
</dbReference>
<sequence>MNKGKKKKHFYIRFHIEGIGTFKRYAWYVSQASFVKSLALEFEKKYPRLRIFIEVLEIKEIKKQVGHG</sequence>
<organism evidence="1 2">
    <name type="scientific">Candidatus Nealsonbacteria bacterium CG18_big_fil_WC_8_21_14_2_50_37_10</name>
    <dbReference type="NCBI Taxonomy" id="1974717"/>
    <lineage>
        <taxon>Bacteria</taxon>
        <taxon>Candidatus Nealsoniibacteriota</taxon>
    </lineage>
</organism>
<name>A0A2H0FLD7_9BACT</name>
<accession>A0A2H0FLD7</accession>
<proteinExistence type="predicted"/>
<comment type="caution">
    <text evidence="1">The sequence shown here is derived from an EMBL/GenBank/DDBJ whole genome shotgun (WGS) entry which is preliminary data.</text>
</comment>
<dbReference type="AlphaFoldDB" id="A0A2H0FLD7"/>
<dbReference type="Proteomes" id="UP000230778">
    <property type="component" value="Unassembled WGS sequence"/>
</dbReference>
<reference evidence="1 2" key="1">
    <citation type="submission" date="2017-09" db="EMBL/GenBank/DDBJ databases">
        <title>Depth-based differentiation of microbial function through sediment-hosted aquifers and enrichment of novel symbionts in the deep terrestrial subsurface.</title>
        <authorList>
            <person name="Probst A.J."/>
            <person name="Ladd B."/>
            <person name="Jarett J.K."/>
            <person name="Geller-Mcgrath D.E."/>
            <person name="Sieber C.M."/>
            <person name="Emerson J.B."/>
            <person name="Anantharaman K."/>
            <person name="Thomas B.C."/>
            <person name="Malmstrom R."/>
            <person name="Stieglmeier M."/>
            <person name="Klingl A."/>
            <person name="Woyke T."/>
            <person name="Ryan C.M."/>
            <person name="Banfield J.F."/>
        </authorList>
    </citation>
    <scope>NUCLEOTIDE SEQUENCE [LARGE SCALE GENOMIC DNA]</scope>
    <source>
        <strain evidence="1">CG18_big_fil_WC_8_21_14_2_50_37_10</strain>
    </source>
</reference>
<evidence type="ECO:0000313" key="2">
    <source>
        <dbReference type="Proteomes" id="UP000230778"/>
    </source>
</evidence>
<protein>
    <submittedName>
        <fullName evidence="1">Uncharacterized protein</fullName>
    </submittedName>
</protein>